<reference evidence="1 2" key="1">
    <citation type="journal article" date="2019" name="Int. J. Syst. Evol. Microbiol.">
        <title>The Global Catalogue of Microorganisms (GCM) 10K type strain sequencing project: providing services to taxonomists for standard genome sequencing and annotation.</title>
        <authorList>
            <consortium name="The Broad Institute Genomics Platform"/>
            <consortium name="The Broad Institute Genome Sequencing Center for Infectious Disease"/>
            <person name="Wu L."/>
            <person name="Ma J."/>
        </authorList>
    </citation>
    <scope>NUCLEOTIDE SEQUENCE [LARGE SCALE GENOMIC DNA]</scope>
    <source>
        <strain evidence="1 2">JCM 9383</strain>
    </source>
</reference>
<accession>A0ABN3V0V5</accession>
<gene>
    <name evidence="1" type="ORF">GCM10010470_00340</name>
</gene>
<evidence type="ECO:0000313" key="1">
    <source>
        <dbReference type="EMBL" id="GAA2772766.1"/>
    </source>
</evidence>
<protein>
    <submittedName>
        <fullName evidence="1">Uncharacterized protein</fullName>
    </submittedName>
</protein>
<evidence type="ECO:0000313" key="2">
    <source>
        <dbReference type="Proteomes" id="UP001500979"/>
    </source>
</evidence>
<proteinExistence type="predicted"/>
<organism evidence="1 2">
    <name type="scientific">Saccharopolyspora taberi</name>
    <dbReference type="NCBI Taxonomy" id="60895"/>
    <lineage>
        <taxon>Bacteria</taxon>
        <taxon>Bacillati</taxon>
        <taxon>Actinomycetota</taxon>
        <taxon>Actinomycetes</taxon>
        <taxon>Pseudonocardiales</taxon>
        <taxon>Pseudonocardiaceae</taxon>
        <taxon>Saccharopolyspora</taxon>
    </lineage>
</organism>
<dbReference type="EMBL" id="BAAAUX010000001">
    <property type="protein sequence ID" value="GAA2772766.1"/>
    <property type="molecule type" value="Genomic_DNA"/>
</dbReference>
<sequence length="57" mass="6527">MHEFYGIDVDSGVLRTRSWRWLRARIVGLLSCESRLARALTPPDTDAEKAARKAARR</sequence>
<dbReference type="Proteomes" id="UP001500979">
    <property type="component" value="Unassembled WGS sequence"/>
</dbReference>
<name>A0ABN3V0V5_9PSEU</name>
<keyword evidence="2" id="KW-1185">Reference proteome</keyword>
<comment type="caution">
    <text evidence="1">The sequence shown here is derived from an EMBL/GenBank/DDBJ whole genome shotgun (WGS) entry which is preliminary data.</text>
</comment>
<dbReference type="RefSeq" id="WP_344677225.1">
    <property type="nucleotide sequence ID" value="NZ_BAAAUX010000001.1"/>
</dbReference>